<dbReference type="Proteomes" id="UP000199356">
    <property type="component" value="Unassembled WGS sequence"/>
</dbReference>
<dbReference type="STRING" id="441119.SAMN04488047_12134"/>
<dbReference type="Pfam" id="PF06568">
    <property type="entry name" value="YjiS-like"/>
    <property type="match status" value="1"/>
</dbReference>
<dbReference type="AlphaFoldDB" id="A0A1I5UK73"/>
<reference evidence="2 3" key="1">
    <citation type="submission" date="2016-10" db="EMBL/GenBank/DDBJ databases">
        <authorList>
            <person name="de Groot N.N."/>
        </authorList>
    </citation>
    <scope>NUCLEOTIDE SEQUENCE [LARGE SCALE GENOMIC DNA]</scope>
    <source>
        <strain evidence="2 3">DSM 19547</strain>
    </source>
</reference>
<evidence type="ECO:0000313" key="2">
    <source>
        <dbReference type="EMBL" id="SFP95635.1"/>
    </source>
</evidence>
<feature type="domain" description="YjiS-like" evidence="1">
    <location>
        <begin position="36"/>
        <end position="65"/>
    </location>
</feature>
<evidence type="ECO:0000259" key="1">
    <source>
        <dbReference type="Pfam" id="PF06568"/>
    </source>
</evidence>
<dbReference type="OrthoDB" id="8244198at2"/>
<proteinExistence type="predicted"/>
<name>A0A1I5UK73_9RHOB</name>
<dbReference type="InterPro" id="IPR009506">
    <property type="entry name" value="YjiS-like"/>
</dbReference>
<gene>
    <name evidence="2" type="ORF">SAMN04488047_12134</name>
</gene>
<sequence>MAYVQQTSSFESGFTDRLATSVKVFFERVGTHIETYRIYCQTLTELEAMSDRELADLNLSRYDIHRVACEAACAK</sequence>
<protein>
    <recommendedName>
        <fullName evidence="1">YjiS-like domain-containing protein</fullName>
    </recommendedName>
</protein>
<evidence type="ECO:0000313" key="3">
    <source>
        <dbReference type="Proteomes" id="UP000199356"/>
    </source>
</evidence>
<organism evidence="2 3">
    <name type="scientific">Tranquillimonas alkanivorans</name>
    <dbReference type="NCBI Taxonomy" id="441119"/>
    <lineage>
        <taxon>Bacteria</taxon>
        <taxon>Pseudomonadati</taxon>
        <taxon>Pseudomonadota</taxon>
        <taxon>Alphaproteobacteria</taxon>
        <taxon>Rhodobacterales</taxon>
        <taxon>Roseobacteraceae</taxon>
        <taxon>Tranquillimonas</taxon>
    </lineage>
</organism>
<dbReference type="RefSeq" id="WP_093424737.1">
    <property type="nucleotide sequence ID" value="NZ_FOXA01000021.1"/>
</dbReference>
<accession>A0A1I5UK73</accession>
<keyword evidence="3" id="KW-1185">Reference proteome</keyword>
<dbReference type="EMBL" id="FOXA01000021">
    <property type="protein sequence ID" value="SFP95635.1"/>
    <property type="molecule type" value="Genomic_DNA"/>
</dbReference>